<dbReference type="SUPFAM" id="SSF52096">
    <property type="entry name" value="ClpP/crotonase"/>
    <property type="match status" value="1"/>
</dbReference>
<protein>
    <submittedName>
        <fullName evidence="3">Trans-feruloyl-CoA hydratase/vanillin synthase</fullName>
        <ecNumber evidence="3">4.1.2.61</ecNumber>
    </submittedName>
</protein>
<evidence type="ECO:0000313" key="3">
    <source>
        <dbReference type="EMBL" id="MDQ0503614.1"/>
    </source>
</evidence>
<dbReference type="Gene3D" id="6.10.250.2850">
    <property type="match status" value="1"/>
</dbReference>
<dbReference type="EMBL" id="JAUSVY010000001">
    <property type="protein sequence ID" value="MDQ0503614.1"/>
    <property type="molecule type" value="Genomic_DNA"/>
</dbReference>
<dbReference type="InterPro" id="IPR018376">
    <property type="entry name" value="Enoyl-CoA_hyd/isom_CS"/>
</dbReference>
<reference evidence="3 4" key="1">
    <citation type="submission" date="2023-07" db="EMBL/GenBank/DDBJ databases">
        <title>Genomic Encyclopedia of Type Strains, Phase IV (KMG-IV): sequencing the most valuable type-strain genomes for metagenomic binning, comparative biology and taxonomic classification.</title>
        <authorList>
            <person name="Goeker M."/>
        </authorList>
    </citation>
    <scope>NUCLEOTIDE SEQUENCE [LARGE SCALE GENOMIC DNA]</scope>
    <source>
        <strain evidence="3 4">DSM 3770</strain>
    </source>
</reference>
<keyword evidence="3" id="KW-0456">Lyase</keyword>
<dbReference type="InterPro" id="IPR051683">
    <property type="entry name" value="Enoyl-CoA_Hydratase/Isomerase"/>
</dbReference>
<dbReference type="Proteomes" id="UP001241747">
    <property type="component" value="Unassembled WGS sequence"/>
</dbReference>
<dbReference type="RefSeq" id="WP_237346170.1">
    <property type="nucleotide sequence ID" value="NZ_JABWGX010000016.1"/>
</dbReference>
<evidence type="ECO:0000256" key="2">
    <source>
        <dbReference type="RuleBase" id="RU003707"/>
    </source>
</evidence>
<dbReference type="PANTHER" id="PTHR42964">
    <property type="entry name" value="ENOYL-COA HYDRATASE"/>
    <property type="match status" value="1"/>
</dbReference>
<dbReference type="GO" id="GO:0050547">
    <property type="term" value="F:feruloyl-CoA hydratase/lyase activity"/>
    <property type="evidence" value="ECO:0007669"/>
    <property type="project" value="UniProtKB-EC"/>
</dbReference>
<dbReference type="PANTHER" id="PTHR42964:SF1">
    <property type="entry name" value="POLYKETIDE BIOSYNTHESIS ENOYL-COA HYDRATASE PKSH-RELATED"/>
    <property type="match status" value="1"/>
</dbReference>
<dbReference type="InterPro" id="IPR029045">
    <property type="entry name" value="ClpP/crotonase-like_dom_sf"/>
</dbReference>
<comment type="caution">
    <text evidence="3">The sequence shown here is derived from an EMBL/GenBank/DDBJ whole genome shotgun (WGS) entry which is preliminary data.</text>
</comment>
<dbReference type="Gene3D" id="3.90.226.10">
    <property type="entry name" value="2-enoyl-CoA Hydratase, Chain A, domain 1"/>
    <property type="match status" value="1"/>
</dbReference>
<gene>
    <name evidence="3" type="ORF">QOZ94_000384</name>
</gene>
<dbReference type="Pfam" id="PF00378">
    <property type="entry name" value="ECH_1"/>
    <property type="match status" value="1"/>
</dbReference>
<dbReference type="PROSITE" id="PS00166">
    <property type="entry name" value="ENOYL_COA_HYDRATASE"/>
    <property type="match status" value="1"/>
</dbReference>
<name>A0ABU0L918_XANAG</name>
<dbReference type="EC" id="4.1.2.61" evidence="3"/>
<keyword evidence="4" id="KW-1185">Reference proteome</keyword>
<sequence length="284" mass="31443">MTDVNGSGAPAPGGNTVKVEFEDGIAFVYFNRPEKRNAMSPALNAEMLEVLEALEVDERCKVLVLTGSGEAWTAGMDLKEYFREAEGQPLNATLRQRQTAFFWQRNKLNYFLKPTIAMVNGWCFGGGFVPLVSCDLAFAAEEATFGLSEINWGIIPGGNVTRCVAAKMSQADALYYIMTGEPFSGRKAAEMRLVNEAVPAEKLRARVVEVAKTLMEKNPVVLNAAKLAYKFSREMSWEQAEDYLSAKAAQATLFDPERGMKKGISQFLDEKSYRPGLGTYRREA</sequence>
<dbReference type="NCBIfam" id="NF006588">
    <property type="entry name" value="PRK09120.1"/>
    <property type="match status" value="1"/>
</dbReference>
<organism evidence="3 4">
    <name type="scientific">Xanthobacter agilis</name>
    <dbReference type="NCBI Taxonomy" id="47492"/>
    <lineage>
        <taxon>Bacteria</taxon>
        <taxon>Pseudomonadati</taxon>
        <taxon>Pseudomonadota</taxon>
        <taxon>Alphaproteobacteria</taxon>
        <taxon>Hyphomicrobiales</taxon>
        <taxon>Xanthobacteraceae</taxon>
        <taxon>Xanthobacter</taxon>
    </lineage>
</organism>
<accession>A0ABU0L918</accession>
<comment type="similarity">
    <text evidence="1 2">Belongs to the enoyl-CoA hydratase/isomerase family.</text>
</comment>
<evidence type="ECO:0000313" key="4">
    <source>
        <dbReference type="Proteomes" id="UP001241747"/>
    </source>
</evidence>
<evidence type="ECO:0000256" key="1">
    <source>
        <dbReference type="ARBA" id="ARBA00005254"/>
    </source>
</evidence>
<proteinExistence type="inferred from homology"/>
<dbReference type="CDD" id="cd06558">
    <property type="entry name" value="crotonase-like"/>
    <property type="match status" value="1"/>
</dbReference>
<dbReference type="InterPro" id="IPR001753">
    <property type="entry name" value="Enoyl-CoA_hydra/iso"/>
</dbReference>